<dbReference type="EMBL" id="CP058579">
    <property type="protein sequence ID" value="QLG61789.1"/>
    <property type="molecule type" value="Genomic_DNA"/>
</dbReference>
<dbReference type="SMART" id="SM01130">
    <property type="entry name" value="DHDPS"/>
    <property type="match status" value="1"/>
</dbReference>
<gene>
    <name evidence="4" type="ORF">HUG12_08650</name>
</gene>
<dbReference type="InterPro" id="IPR013785">
    <property type="entry name" value="Aldolase_TIM"/>
</dbReference>
<dbReference type="KEGG" id="halu:HUG12_08650"/>
<dbReference type="PANTHER" id="PTHR12128">
    <property type="entry name" value="DIHYDRODIPICOLINATE SYNTHASE"/>
    <property type="match status" value="1"/>
</dbReference>
<dbReference type="CDD" id="cd00408">
    <property type="entry name" value="DHDPS-like"/>
    <property type="match status" value="1"/>
</dbReference>
<dbReference type="PIRSF" id="PIRSF001365">
    <property type="entry name" value="DHDPS"/>
    <property type="match status" value="1"/>
</dbReference>
<evidence type="ECO:0000256" key="3">
    <source>
        <dbReference type="PIRSR" id="PIRSR001365-2"/>
    </source>
</evidence>
<dbReference type="GO" id="GO:0008675">
    <property type="term" value="F:2-dehydro-3-deoxy-phosphogluconate aldolase activity"/>
    <property type="evidence" value="ECO:0007669"/>
    <property type="project" value="UniProtKB-ARBA"/>
</dbReference>
<evidence type="ECO:0000256" key="1">
    <source>
        <dbReference type="ARBA" id="ARBA00023239"/>
    </source>
</evidence>
<dbReference type="GeneID" id="56037523"/>
<evidence type="ECO:0000313" key="5">
    <source>
        <dbReference type="Proteomes" id="UP000509626"/>
    </source>
</evidence>
<feature type="binding site" evidence="3">
    <location>
        <position position="204"/>
    </location>
    <ligand>
        <name>pyruvate</name>
        <dbReference type="ChEBI" id="CHEBI:15361"/>
    </ligand>
</feature>
<dbReference type="Proteomes" id="UP000509626">
    <property type="component" value="Chromosome"/>
</dbReference>
<proteinExistence type="predicted"/>
<dbReference type="Pfam" id="PF00701">
    <property type="entry name" value="DHDPS"/>
    <property type="match status" value="1"/>
</dbReference>
<keyword evidence="1" id="KW-0456">Lyase</keyword>
<sequence length="304" mass="31878">MTDVHGVVPPIVTPFDEAGEIDADALREEIRYHLDSGVNGVSVAGSTGEGNALSVDEHELVYGVAVDEVDGSVPVVAGVIATSAREAAAKAERARDVGADAVMATPPHYERPTDDGLVDYFAAVGDAGGLPILIYDVIEKVDVTADLAARIADEVPELYGIKQSGGDMHGLAHMLNTVGDELTVLTALDDLLFPSYVLGAEGTIGGVTSVYPRVSVDLWEAVRNGEIDRARAIHEATLPLARAAVWDRDGNYPGGVKAAIELLGRNPGHPRNPIVDSSGADRERIADAVAAMRDRGVYENPANG</sequence>
<dbReference type="PANTHER" id="PTHR12128:SF66">
    <property type="entry name" value="4-HYDROXY-2-OXOGLUTARATE ALDOLASE, MITOCHONDRIAL"/>
    <property type="match status" value="1"/>
</dbReference>
<dbReference type="Gene3D" id="3.20.20.70">
    <property type="entry name" value="Aldolase class I"/>
    <property type="match status" value="1"/>
</dbReference>
<name>A0A7D5LB51_9EURY</name>
<accession>A0A7D5LB51</accession>
<organism evidence="4 5">
    <name type="scientific">Halorarum salinum</name>
    <dbReference type="NCBI Taxonomy" id="2743089"/>
    <lineage>
        <taxon>Archaea</taxon>
        <taxon>Methanobacteriati</taxon>
        <taxon>Methanobacteriota</taxon>
        <taxon>Stenosarchaea group</taxon>
        <taxon>Halobacteria</taxon>
        <taxon>Halobacteriales</taxon>
        <taxon>Haloferacaceae</taxon>
        <taxon>Halorarum</taxon>
    </lineage>
</organism>
<dbReference type="AlphaFoldDB" id="A0A7D5LB51"/>
<dbReference type="InterPro" id="IPR002220">
    <property type="entry name" value="DapA-like"/>
</dbReference>
<evidence type="ECO:0000313" key="4">
    <source>
        <dbReference type="EMBL" id="QLG61789.1"/>
    </source>
</evidence>
<feature type="active site" description="Proton donor/acceptor" evidence="2">
    <location>
        <position position="135"/>
    </location>
</feature>
<feature type="active site" description="Schiff-base intermediate with substrate" evidence="2">
    <location>
        <position position="162"/>
    </location>
</feature>
<dbReference type="RefSeq" id="WP_179268374.1">
    <property type="nucleotide sequence ID" value="NZ_CP058579.1"/>
</dbReference>
<feature type="binding site" evidence="3">
    <location>
        <position position="47"/>
    </location>
    <ligand>
        <name>pyruvate</name>
        <dbReference type="ChEBI" id="CHEBI:15361"/>
    </ligand>
</feature>
<dbReference type="GO" id="GO:0008840">
    <property type="term" value="F:4-hydroxy-tetrahydrodipicolinate synthase activity"/>
    <property type="evidence" value="ECO:0007669"/>
    <property type="project" value="TreeGrafter"/>
</dbReference>
<evidence type="ECO:0000256" key="2">
    <source>
        <dbReference type="PIRSR" id="PIRSR001365-1"/>
    </source>
</evidence>
<dbReference type="OrthoDB" id="350860at2157"/>
<dbReference type="PRINTS" id="PR00146">
    <property type="entry name" value="DHPICSNTHASE"/>
</dbReference>
<dbReference type="SUPFAM" id="SSF51569">
    <property type="entry name" value="Aldolase"/>
    <property type="match status" value="1"/>
</dbReference>
<reference evidence="4 5" key="1">
    <citation type="submission" date="2020-06" db="EMBL/GenBank/DDBJ databases">
        <title>NJ-3-1, isolated from saline soil.</title>
        <authorList>
            <person name="Cui H.L."/>
            <person name="Shi X."/>
        </authorList>
    </citation>
    <scope>NUCLEOTIDE SEQUENCE [LARGE SCALE GENOMIC DNA]</scope>
    <source>
        <strain evidence="4 5">NJ-3-1</strain>
    </source>
</reference>
<protein>
    <submittedName>
        <fullName evidence="4">Dihydrodipicolinate synthase family protein</fullName>
    </submittedName>
</protein>
<keyword evidence="5" id="KW-1185">Reference proteome</keyword>